<accession>A0A8J7YSA2</accession>
<reference evidence="1" key="1">
    <citation type="submission" date="2021-04" db="EMBL/GenBank/DDBJ databases">
        <title>Genomic insights into ecological role and evolution of a novel Thermoplasmata order Candidatus Sysuiplasmatales.</title>
        <authorList>
            <person name="Yuan Y."/>
        </authorList>
    </citation>
    <scope>NUCLEOTIDE SEQUENCE</scope>
    <source>
        <strain evidence="2">TUT19-bin139</strain>
        <strain evidence="1">YP2-bin.285</strain>
    </source>
</reference>
<dbReference type="Proteomes" id="UP000716004">
    <property type="component" value="Unassembled WGS sequence"/>
</dbReference>
<dbReference type="EMBL" id="JAHEAC010000019">
    <property type="protein sequence ID" value="MBX8643751.1"/>
    <property type="molecule type" value="Genomic_DNA"/>
</dbReference>
<organism evidence="1 3">
    <name type="scientific">Candidatus Sysuiplasma superficiale</name>
    <dbReference type="NCBI Taxonomy" id="2823368"/>
    <lineage>
        <taxon>Archaea</taxon>
        <taxon>Methanobacteriati</taxon>
        <taxon>Thermoplasmatota</taxon>
        <taxon>Thermoplasmata</taxon>
        <taxon>Candidatus Sysuiplasmatales</taxon>
        <taxon>Candidatus Sysuiplasmataceae</taxon>
        <taxon>Candidatus Sysuiplasma</taxon>
    </lineage>
</organism>
<name>A0A8J7YSA2_9ARCH</name>
<evidence type="ECO:0000313" key="2">
    <source>
        <dbReference type="EMBL" id="MBX8643751.1"/>
    </source>
</evidence>
<dbReference type="EMBL" id="JAGVSJ010000002">
    <property type="protein sequence ID" value="MBX8631240.1"/>
    <property type="molecule type" value="Genomic_DNA"/>
</dbReference>
<evidence type="ECO:0000313" key="1">
    <source>
        <dbReference type="EMBL" id="MBX8631240.1"/>
    </source>
</evidence>
<proteinExistence type="predicted"/>
<comment type="caution">
    <text evidence="1">The sequence shown here is derived from an EMBL/GenBank/DDBJ whole genome shotgun (WGS) entry which is preliminary data.</text>
</comment>
<dbReference type="Proteomes" id="UP000750197">
    <property type="component" value="Unassembled WGS sequence"/>
</dbReference>
<sequence>MKERDYLPADVHTISAAALERGGRWLGPLTVTEDAKYRRTTAAFAAGDKWVGSTER</sequence>
<protein>
    <submittedName>
        <fullName evidence="1">Uncharacterized protein</fullName>
    </submittedName>
</protein>
<gene>
    <name evidence="1" type="ORF">J9259_01765</name>
    <name evidence="2" type="ORF">KIY12_03395</name>
</gene>
<evidence type="ECO:0000313" key="3">
    <source>
        <dbReference type="Proteomes" id="UP000716004"/>
    </source>
</evidence>
<dbReference type="AlphaFoldDB" id="A0A8J7YSA2"/>